<gene>
    <name evidence="3" type="ORF">Anapl_08379</name>
</gene>
<evidence type="ECO:0000256" key="1">
    <source>
        <dbReference type="SAM" id="MobiDB-lite"/>
    </source>
</evidence>
<name>R0LUC4_ANAPL</name>
<feature type="compositionally biased region" description="Basic and acidic residues" evidence="1">
    <location>
        <begin position="141"/>
        <end position="159"/>
    </location>
</feature>
<evidence type="ECO:0000313" key="4">
    <source>
        <dbReference type="Proteomes" id="UP000296049"/>
    </source>
</evidence>
<evidence type="ECO:0000256" key="2">
    <source>
        <dbReference type="SAM" id="SignalP"/>
    </source>
</evidence>
<dbReference type="EMBL" id="KB742696">
    <property type="protein sequence ID" value="EOB05355.1"/>
    <property type="molecule type" value="Genomic_DNA"/>
</dbReference>
<keyword evidence="2" id="KW-0732">Signal</keyword>
<feature type="compositionally biased region" description="Polar residues" evidence="1">
    <location>
        <begin position="123"/>
        <end position="137"/>
    </location>
</feature>
<accession>R0LUC4</accession>
<protein>
    <submittedName>
        <fullName evidence="3">Uncharacterized protein</fullName>
    </submittedName>
</protein>
<sequence>MRAAGWRGAGFLFLPGAGGVRGFQRCCAGWVAQRSKKKYKNAPESYLSMNIFFFLGSQQNPSDEQVTEAKPESSVLPLCHKPYTYHQLWPEVMFLAHITPKKQIFRCKPPEGNPLITRRGKRVSTTPERTRSASSEQVGLRGEKPRSRGCPEEVENSHEFRKTATISSSPALVLQHVDIQVMEEVLVMEEVPAALQLSSLLHQESTEACVVPILDEATRLKHPAEDEDLPELEKARTKTTKAAKPRCTNTQHLHVLFAQLHVSPQDPGAFIPLRALPKGLHRRKTIHSVPIAGDARPHLQSSAFTTALIKINTDSNVAALPVKYQREDEDKGFPCLPAALAPRHTSAQFVPPPGASFGDVEMGLTQQGDTFPGAMGTRSSSSLPSASLLRFIPIPGMLERVNTAHSRLRDHQCLLEIQGDAVRGENTKCTLNTAEPQALAFECNSITKQQLYISITSTAFPPTILLPPHVLFPTCRHRYSPLNKGSICGSFLEEPLALVNLALGICSPYADVTNYHLYAVFYPMVAPRCWQRLGLLALDTNNEWRAGKSKATQGLVPDLQLTDSTTTGDPTVLYKSFLPSIFLAFHYMRKPKPTDHRFGNDYEVLGTSYSRIARGAFPGMPDLHLLAILCCNAPSRSCSKLCLKRFRHRDLGNILLVHFCSHDVHTPQDLLPGAGNKPTPAGQEVLEAVPHVASNEDVVQACLPAPGGKWHRVKWDTSLTCLDEVFFGAIASLLHLQDSWQDWVSAAGFPVTAQEDEEICLLPDSPYRQAEKYQNSKTLSEVREDPVGIKDEQALKLIFLHQTKLSHASRDHKELNLHGVEKITAEQTRGKSNTACGILLGRCCDPQELLRCEDFDLRGYISSEASSCCSSEVKAVKEAPCP</sequence>
<feature type="signal peptide" evidence="2">
    <location>
        <begin position="1"/>
        <end position="22"/>
    </location>
</feature>
<dbReference type="AlphaFoldDB" id="R0LUC4"/>
<reference evidence="4" key="1">
    <citation type="journal article" date="2013" name="Nat. Genet.">
        <title>The duck genome and transcriptome provide insight into an avian influenza virus reservoir species.</title>
        <authorList>
            <person name="Huang Y."/>
            <person name="Li Y."/>
            <person name="Burt D.W."/>
            <person name="Chen H."/>
            <person name="Zhang Y."/>
            <person name="Qian W."/>
            <person name="Kim H."/>
            <person name="Gan S."/>
            <person name="Zhao Y."/>
            <person name="Li J."/>
            <person name="Yi K."/>
            <person name="Feng H."/>
            <person name="Zhu P."/>
            <person name="Li B."/>
            <person name="Liu Q."/>
            <person name="Fairley S."/>
            <person name="Magor K.E."/>
            <person name="Du Z."/>
            <person name="Hu X."/>
            <person name="Goodman L."/>
            <person name="Tafer H."/>
            <person name="Vignal A."/>
            <person name="Lee T."/>
            <person name="Kim K.W."/>
            <person name="Sheng Z."/>
            <person name="An Y."/>
            <person name="Searle S."/>
            <person name="Herrero J."/>
            <person name="Groenen M.A."/>
            <person name="Crooijmans R.P."/>
            <person name="Faraut T."/>
            <person name="Cai Q."/>
            <person name="Webster R.G."/>
            <person name="Aldridge J.R."/>
            <person name="Warren W.C."/>
            <person name="Bartschat S."/>
            <person name="Kehr S."/>
            <person name="Marz M."/>
            <person name="Stadler P.F."/>
            <person name="Smith J."/>
            <person name="Kraus R.H."/>
            <person name="Zhao Y."/>
            <person name="Ren L."/>
            <person name="Fei J."/>
            <person name="Morisson M."/>
            <person name="Kaiser P."/>
            <person name="Griffin D.K."/>
            <person name="Rao M."/>
            <person name="Pitel F."/>
            <person name="Wang J."/>
            <person name="Li N."/>
        </authorList>
    </citation>
    <scope>NUCLEOTIDE SEQUENCE [LARGE SCALE GENOMIC DNA]</scope>
</reference>
<proteinExistence type="predicted"/>
<evidence type="ECO:0000313" key="3">
    <source>
        <dbReference type="EMBL" id="EOB05355.1"/>
    </source>
</evidence>
<feature type="region of interest" description="Disordered" evidence="1">
    <location>
        <begin position="109"/>
        <end position="159"/>
    </location>
</feature>
<keyword evidence="4" id="KW-1185">Reference proteome</keyword>
<feature type="chain" id="PRO_5004343865" evidence="2">
    <location>
        <begin position="23"/>
        <end position="882"/>
    </location>
</feature>
<dbReference type="Proteomes" id="UP000296049">
    <property type="component" value="Unassembled WGS sequence"/>
</dbReference>
<organism evidence="3 4">
    <name type="scientific">Anas platyrhynchos</name>
    <name type="common">Mallard</name>
    <name type="synonym">Anas boschas</name>
    <dbReference type="NCBI Taxonomy" id="8839"/>
    <lineage>
        <taxon>Eukaryota</taxon>
        <taxon>Metazoa</taxon>
        <taxon>Chordata</taxon>
        <taxon>Craniata</taxon>
        <taxon>Vertebrata</taxon>
        <taxon>Euteleostomi</taxon>
        <taxon>Archelosauria</taxon>
        <taxon>Archosauria</taxon>
        <taxon>Dinosauria</taxon>
        <taxon>Saurischia</taxon>
        <taxon>Theropoda</taxon>
        <taxon>Coelurosauria</taxon>
        <taxon>Aves</taxon>
        <taxon>Neognathae</taxon>
        <taxon>Galloanserae</taxon>
        <taxon>Anseriformes</taxon>
        <taxon>Anatidae</taxon>
        <taxon>Anatinae</taxon>
        <taxon>Anas</taxon>
    </lineage>
</organism>